<accession>A0A849BR88</accession>
<comment type="subcellular location">
    <subcellularLocation>
        <location evidence="1 13">Cytoplasm</location>
    </subcellularLocation>
</comment>
<keyword evidence="10 13" id="KW-0234">DNA repair</keyword>
<sequence>MHVAHLSLADFRNYERAELPLEPGVTALVGPNGQGKTNLVEALGYVASLSSHRVANDAPLVRAGAERAVVRASVVRDGRPLLAEVEINPGRANRARLGRAALPRARELVGTLRTVLFAPEDLALVKGDPEGRRRFADDLLVLLAPRLAGVRAEYDRALKQRNALLRSAGATSAARRGAGPLPGIEVWDHQLAALGADLLSARRYLLARLAPYVARAYDAVAETAPGGTGAGAAAEGGPADVVRLAYRGSLAEHRGEGEEDLSSEAAREAGAAPRDVLAAQLVEAMEQLRRREVERGLTLVGPHRDDVLLSLRGLPARGYASHGESWSYALALRLGAYELLRSEGPGTPSEREPVLVLDDVFAELDARRRSRLAELVAGAEQVLLTAAVPEDVPPQLTGRRVHVRAGALQLPLDGGPAEDAVAGGGPADGASVPEGAADQGSAGDGDGRG</sequence>
<comment type="function">
    <text evidence="12 13">The RecF protein is involved in DNA metabolism; it is required for DNA replication and normal SOS inducibility. RecF binds preferentially to single-stranded, linear DNA. It also seems to bind ATP.</text>
</comment>
<evidence type="ECO:0000256" key="13">
    <source>
        <dbReference type="HAMAP-Rule" id="MF_00365"/>
    </source>
</evidence>
<evidence type="ECO:0000256" key="8">
    <source>
        <dbReference type="ARBA" id="ARBA00022840"/>
    </source>
</evidence>
<evidence type="ECO:0000256" key="3">
    <source>
        <dbReference type="ARBA" id="ARBA00020170"/>
    </source>
</evidence>
<name>A0A849BR88_9ACTN</name>
<dbReference type="Gene3D" id="3.40.50.300">
    <property type="entry name" value="P-loop containing nucleotide triphosphate hydrolases"/>
    <property type="match status" value="1"/>
</dbReference>
<evidence type="ECO:0000256" key="5">
    <source>
        <dbReference type="ARBA" id="ARBA00022705"/>
    </source>
</evidence>
<evidence type="ECO:0000313" key="17">
    <source>
        <dbReference type="Proteomes" id="UP000555552"/>
    </source>
</evidence>
<dbReference type="InterPro" id="IPR027417">
    <property type="entry name" value="P-loop_NTPase"/>
</dbReference>
<dbReference type="Gene3D" id="1.20.1050.90">
    <property type="entry name" value="RecF/RecN/SMC, N-terminal domain"/>
    <property type="match status" value="1"/>
</dbReference>
<evidence type="ECO:0000256" key="1">
    <source>
        <dbReference type="ARBA" id="ARBA00004496"/>
    </source>
</evidence>
<evidence type="ECO:0000256" key="12">
    <source>
        <dbReference type="ARBA" id="ARBA00025401"/>
    </source>
</evidence>
<dbReference type="InterPro" id="IPR018078">
    <property type="entry name" value="DNA-binding_RecF_CS"/>
</dbReference>
<reference evidence="16 17" key="1">
    <citation type="submission" date="2020-05" db="EMBL/GenBank/DDBJ databases">
        <title>MicrobeNet Type strains.</title>
        <authorList>
            <person name="Nicholson A.C."/>
        </authorList>
    </citation>
    <scope>NUCLEOTIDE SEQUENCE [LARGE SCALE GENOMIC DNA]</scope>
    <source>
        <strain evidence="16 17">JCM 14547</strain>
    </source>
</reference>
<dbReference type="Proteomes" id="UP000555552">
    <property type="component" value="Unassembled WGS sequence"/>
</dbReference>
<keyword evidence="8 13" id="KW-0067">ATP-binding</keyword>
<protein>
    <recommendedName>
        <fullName evidence="3 13">DNA replication and repair protein RecF</fullName>
    </recommendedName>
</protein>
<dbReference type="SUPFAM" id="SSF52540">
    <property type="entry name" value="P-loop containing nucleoside triphosphate hydrolases"/>
    <property type="match status" value="1"/>
</dbReference>
<dbReference type="AlphaFoldDB" id="A0A849BR88"/>
<keyword evidence="17" id="KW-1185">Reference proteome</keyword>
<dbReference type="InterPro" id="IPR042174">
    <property type="entry name" value="RecF_2"/>
</dbReference>
<keyword evidence="6 13" id="KW-0547">Nucleotide-binding</keyword>
<evidence type="ECO:0000256" key="10">
    <source>
        <dbReference type="ARBA" id="ARBA00023204"/>
    </source>
</evidence>
<dbReference type="EMBL" id="JABEMA010000126">
    <property type="protein sequence ID" value="NNH23342.1"/>
    <property type="molecule type" value="Genomic_DNA"/>
</dbReference>
<dbReference type="GO" id="GO:0003697">
    <property type="term" value="F:single-stranded DNA binding"/>
    <property type="evidence" value="ECO:0007669"/>
    <property type="project" value="UniProtKB-UniRule"/>
</dbReference>
<comment type="caution">
    <text evidence="16">The sequence shown here is derived from an EMBL/GenBank/DDBJ whole genome shotgun (WGS) entry which is preliminary data.</text>
</comment>
<dbReference type="GO" id="GO:0000731">
    <property type="term" value="P:DNA synthesis involved in DNA repair"/>
    <property type="evidence" value="ECO:0007669"/>
    <property type="project" value="TreeGrafter"/>
</dbReference>
<feature type="region of interest" description="Disordered" evidence="14">
    <location>
        <begin position="410"/>
        <end position="449"/>
    </location>
</feature>
<feature type="domain" description="RecF/RecN/SMC N-terminal" evidence="15">
    <location>
        <begin position="3"/>
        <end position="385"/>
    </location>
</feature>
<evidence type="ECO:0000256" key="11">
    <source>
        <dbReference type="ARBA" id="ARBA00023236"/>
    </source>
</evidence>
<proteinExistence type="inferred from homology"/>
<dbReference type="InterPro" id="IPR001238">
    <property type="entry name" value="DNA-binding_RecF"/>
</dbReference>
<keyword evidence="11 13" id="KW-0742">SOS response</keyword>
<dbReference type="GO" id="GO:0006302">
    <property type="term" value="P:double-strand break repair"/>
    <property type="evidence" value="ECO:0007669"/>
    <property type="project" value="TreeGrafter"/>
</dbReference>
<dbReference type="GO" id="GO:0005737">
    <property type="term" value="C:cytoplasm"/>
    <property type="evidence" value="ECO:0007669"/>
    <property type="project" value="UniProtKB-SubCell"/>
</dbReference>
<dbReference type="GO" id="GO:0006260">
    <property type="term" value="P:DNA replication"/>
    <property type="evidence" value="ECO:0007669"/>
    <property type="project" value="UniProtKB-UniRule"/>
</dbReference>
<keyword evidence="4 13" id="KW-0963">Cytoplasm</keyword>
<dbReference type="PANTHER" id="PTHR32182:SF0">
    <property type="entry name" value="DNA REPLICATION AND REPAIR PROTEIN RECF"/>
    <property type="match status" value="1"/>
</dbReference>
<evidence type="ECO:0000256" key="6">
    <source>
        <dbReference type="ARBA" id="ARBA00022741"/>
    </source>
</evidence>
<keyword evidence="5 13" id="KW-0235">DNA replication</keyword>
<dbReference type="InterPro" id="IPR003395">
    <property type="entry name" value="RecF/RecN/SMC_N"/>
</dbReference>
<evidence type="ECO:0000256" key="14">
    <source>
        <dbReference type="SAM" id="MobiDB-lite"/>
    </source>
</evidence>
<dbReference type="GO" id="GO:0009432">
    <property type="term" value="P:SOS response"/>
    <property type="evidence" value="ECO:0007669"/>
    <property type="project" value="UniProtKB-UniRule"/>
</dbReference>
<evidence type="ECO:0000256" key="7">
    <source>
        <dbReference type="ARBA" id="ARBA00022763"/>
    </source>
</evidence>
<dbReference type="Pfam" id="PF02463">
    <property type="entry name" value="SMC_N"/>
    <property type="match status" value="1"/>
</dbReference>
<evidence type="ECO:0000259" key="15">
    <source>
        <dbReference type="Pfam" id="PF02463"/>
    </source>
</evidence>
<evidence type="ECO:0000313" key="16">
    <source>
        <dbReference type="EMBL" id="NNH23342.1"/>
    </source>
</evidence>
<gene>
    <name evidence="13 16" type="primary">recF</name>
    <name evidence="16" type="ORF">HLB09_09605</name>
</gene>
<feature type="binding site" evidence="13">
    <location>
        <begin position="30"/>
        <end position="37"/>
    </location>
    <ligand>
        <name>ATP</name>
        <dbReference type="ChEBI" id="CHEBI:30616"/>
    </ligand>
</feature>
<keyword evidence="9 13" id="KW-0238">DNA-binding</keyword>
<organism evidence="16 17">
    <name type="scientific">Pseudokineococcus marinus</name>
    <dbReference type="NCBI Taxonomy" id="351215"/>
    <lineage>
        <taxon>Bacteria</taxon>
        <taxon>Bacillati</taxon>
        <taxon>Actinomycetota</taxon>
        <taxon>Actinomycetes</taxon>
        <taxon>Kineosporiales</taxon>
        <taxon>Kineosporiaceae</taxon>
        <taxon>Pseudokineococcus</taxon>
    </lineage>
</organism>
<dbReference type="HAMAP" id="MF_00365">
    <property type="entry name" value="RecF"/>
    <property type="match status" value="1"/>
</dbReference>
<evidence type="ECO:0000256" key="4">
    <source>
        <dbReference type="ARBA" id="ARBA00022490"/>
    </source>
</evidence>
<comment type="similarity">
    <text evidence="2 13">Belongs to the RecF family.</text>
</comment>
<evidence type="ECO:0000256" key="2">
    <source>
        <dbReference type="ARBA" id="ARBA00008016"/>
    </source>
</evidence>
<dbReference type="PROSITE" id="PS00618">
    <property type="entry name" value="RECF_2"/>
    <property type="match status" value="1"/>
</dbReference>
<evidence type="ECO:0000256" key="9">
    <source>
        <dbReference type="ARBA" id="ARBA00023125"/>
    </source>
</evidence>
<keyword evidence="7 13" id="KW-0227">DNA damage</keyword>
<dbReference type="GO" id="GO:0005524">
    <property type="term" value="F:ATP binding"/>
    <property type="evidence" value="ECO:0007669"/>
    <property type="project" value="UniProtKB-UniRule"/>
</dbReference>
<dbReference type="PANTHER" id="PTHR32182">
    <property type="entry name" value="DNA REPLICATION AND REPAIR PROTEIN RECF"/>
    <property type="match status" value="1"/>
</dbReference>